<dbReference type="InterPro" id="IPR035906">
    <property type="entry name" value="MetI-like_sf"/>
</dbReference>
<proteinExistence type="inferred from homology"/>
<dbReference type="PROSITE" id="PS50928">
    <property type="entry name" value="ABC_TM1"/>
    <property type="match status" value="1"/>
</dbReference>
<evidence type="ECO:0000256" key="2">
    <source>
        <dbReference type="ARBA" id="ARBA00022448"/>
    </source>
</evidence>
<comment type="similarity">
    <text evidence="7">Belongs to the binding-protein-dependent transport system permease family.</text>
</comment>
<evidence type="ECO:0000259" key="8">
    <source>
        <dbReference type="PROSITE" id="PS50928"/>
    </source>
</evidence>
<reference evidence="9 10" key="1">
    <citation type="submission" date="2019-02" db="EMBL/GenBank/DDBJ databases">
        <title>Paenibacillus sp. nov., isolated from surface-sterilized tissue of Thalictrum simplex L.</title>
        <authorList>
            <person name="Tuo L."/>
        </authorList>
    </citation>
    <scope>NUCLEOTIDE SEQUENCE [LARGE SCALE GENOMIC DNA]</scope>
    <source>
        <strain evidence="9 10">N2SHLJ1</strain>
    </source>
</reference>
<evidence type="ECO:0000256" key="7">
    <source>
        <dbReference type="RuleBase" id="RU363032"/>
    </source>
</evidence>
<organism evidence="9 10">
    <name type="scientific">Paenibacillus thalictri</name>
    <dbReference type="NCBI Taxonomy" id="2527873"/>
    <lineage>
        <taxon>Bacteria</taxon>
        <taxon>Bacillati</taxon>
        <taxon>Bacillota</taxon>
        <taxon>Bacilli</taxon>
        <taxon>Bacillales</taxon>
        <taxon>Paenibacillaceae</taxon>
        <taxon>Paenibacillus</taxon>
    </lineage>
</organism>
<keyword evidence="6 7" id="KW-0472">Membrane</keyword>
<feature type="domain" description="ABC transmembrane type-1" evidence="8">
    <location>
        <begin position="72"/>
        <end position="272"/>
    </location>
</feature>
<evidence type="ECO:0000256" key="5">
    <source>
        <dbReference type="ARBA" id="ARBA00022989"/>
    </source>
</evidence>
<comment type="caution">
    <text evidence="9">The sequence shown here is derived from an EMBL/GenBank/DDBJ whole genome shotgun (WGS) entry which is preliminary data.</text>
</comment>
<name>A0A4Q9DX97_9BACL</name>
<dbReference type="OrthoDB" id="9810086at2"/>
<dbReference type="Pfam" id="PF00528">
    <property type="entry name" value="BPD_transp_1"/>
    <property type="match status" value="1"/>
</dbReference>
<evidence type="ECO:0000313" key="9">
    <source>
        <dbReference type="EMBL" id="TBL80462.1"/>
    </source>
</evidence>
<feature type="transmembrane region" description="Helical" evidence="7">
    <location>
        <begin position="72"/>
        <end position="95"/>
    </location>
</feature>
<evidence type="ECO:0000256" key="1">
    <source>
        <dbReference type="ARBA" id="ARBA00004651"/>
    </source>
</evidence>
<evidence type="ECO:0000256" key="6">
    <source>
        <dbReference type="ARBA" id="ARBA00023136"/>
    </source>
</evidence>
<comment type="subcellular location">
    <subcellularLocation>
        <location evidence="1 7">Cell membrane</location>
        <topology evidence="1 7">Multi-pass membrane protein</topology>
    </subcellularLocation>
</comment>
<gene>
    <name evidence="9" type="ORF">EYB31_08610</name>
</gene>
<dbReference type="CDD" id="cd06261">
    <property type="entry name" value="TM_PBP2"/>
    <property type="match status" value="1"/>
</dbReference>
<dbReference type="SUPFAM" id="SSF161098">
    <property type="entry name" value="MetI-like"/>
    <property type="match status" value="1"/>
</dbReference>
<protein>
    <submittedName>
        <fullName evidence="9">Carbohydrate ABC transporter permease</fullName>
    </submittedName>
</protein>
<feature type="transmembrane region" description="Helical" evidence="7">
    <location>
        <begin position="254"/>
        <end position="273"/>
    </location>
</feature>
<feature type="transmembrane region" description="Helical" evidence="7">
    <location>
        <begin position="12"/>
        <end position="32"/>
    </location>
</feature>
<dbReference type="PANTHER" id="PTHR43744:SF9">
    <property type="entry name" value="POLYGALACTURONAN_RHAMNOGALACTURONAN TRANSPORT SYSTEM PERMEASE PROTEIN YTCP"/>
    <property type="match status" value="1"/>
</dbReference>
<keyword evidence="4 7" id="KW-0812">Transmembrane</keyword>
<dbReference type="Proteomes" id="UP000293142">
    <property type="component" value="Unassembled WGS sequence"/>
</dbReference>
<keyword evidence="2 7" id="KW-0813">Transport</keyword>
<keyword evidence="3" id="KW-1003">Cell membrane</keyword>
<evidence type="ECO:0000313" key="10">
    <source>
        <dbReference type="Proteomes" id="UP000293142"/>
    </source>
</evidence>
<dbReference type="Gene3D" id="1.10.3720.10">
    <property type="entry name" value="MetI-like"/>
    <property type="match status" value="1"/>
</dbReference>
<feature type="transmembrane region" description="Helical" evidence="7">
    <location>
        <begin position="107"/>
        <end position="127"/>
    </location>
</feature>
<evidence type="ECO:0000256" key="3">
    <source>
        <dbReference type="ARBA" id="ARBA00022475"/>
    </source>
</evidence>
<keyword evidence="10" id="KW-1185">Reference proteome</keyword>
<feature type="transmembrane region" description="Helical" evidence="7">
    <location>
        <begin position="180"/>
        <end position="202"/>
    </location>
</feature>
<sequence>MRATSWTFGDFIIFLVLTGACIITLAPIVHVFSVSLSGSEAVYHSSLMLYPKEPTLQAFRYIFATPTLIRSFGITVTITVAGTLLNLLFTITAAYALSKKYLPGLKVFMLIVVVIMTFNAGIVPNYLNVKAFGMINSLWAMIIPGMVNAFYLILMRNFFMDLPQEIEESARMDGAGELMVVARVVIPLSLPVIATVGLFYGVGHWNEFFKGVFYITDASKWPLQVLLKTIVFDQNFNDLTSADTTNVNIEPANVQAASIMFATVPIVLVYPFLQKYFVKGIVMGAVKG</sequence>
<dbReference type="GO" id="GO:0055085">
    <property type="term" value="P:transmembrane transport"/>
    <property type="evidence" value="ECO:0007669"/>
    <property type="project" value="InterPro"/>
</dbReference>
<dbReference type="EMBL" id="SIRE01000005">
    <property type="protein sequence ID" value="TBL80462.1"/>
    <property type="molecule type" value="Genomic_DNA"/>
</dbReference>
<dbReference type="AlphaFoldDB" id="A0A4Q9DX97"/>
<evidence type="ECO:0000256" key="4">
    <source>
        <dbReference type="ARBA" id="ARBA00022692"/>
    </source>
</evidence>
<dbReference type="PROSITE" id="PS51257">
    <property type="entry name" value="PROKAR_LIPOPROTEIN"/>
    <property type="match status" value="1"/>
</dbReference>
<keyword evidence="5 7" id="KW-1133">Transmembrane helix</keyword>
<accession>A0A4Q9DX97</accession>
<dbReference type="GO" id="GO:0005886">
    <property type="term" value="C:plasma membrane"/>
    <property type="evidence" value="ECO:0007669"/>
    <property type="project" value="UniProtKB-SubCell"/>
</dbReference>
<dbReference type="RefSeq" id="WP_131012875.1">
    <property type="nucleotide sequence ID" value="NZ_SIRE01000005.1"/>
</dbReference>
<feature type="transmembrane region" description="Helical" evidence="7">
    <location>
        <begin position="139"/>
        <end position="159"/>
    </location>
</feature>
<dbReference type="PANTHER" id="PTHR43744">
    <property type="entry name" value="ABC TRANSPORTER PERMEASE PROTEIN MG189-RELATED-RELATED"/>
    <property type="match status" value="1"/>
</dbReference>
<dbReference type="InterPro" id="IPR000515">
    <property type="entry name" value="MetI-like"/>
</dbReference>